<accession>Q1K1J0</accession>
<dbReference type="Gene3D" id="3.40.50.10610">
    <property type="entry name" value="ABC-type transport auxiliary lipoprotein component"/>
    <property type="match status" value="1"/>
</dbReference>
<protein>
    <recommendedName>
        <fullName evidence="4">FlgD Ig-like domain-containing protein</fullName>
    </recommendedName>
</protein>
<sequence>MMLRACMSSCFICLIVSALLVTSASAYRLTVMPVHDLTASRSGLDVTLTKQLSDVFQQQGLDVVPYQKMLAFLVDNSIRRSGEIDSLTARRMAQQLNSDGVLLTTITERAIHRQSKIALTLVLLDGESGEQIWGATVCDHINDSQPLLGIGRLETDDDLKQHSLRTTAALLSAKIPDLPQREASLPDYRITDIDLKPVLVRNGNPVFCRVQIKFLNQAPTYLEVETSAGSTILRKSRIPNCYEGQVATSPRNGSHPVHLKIHWSKDKLDTVDNLTRYHVANTPPPLKMHVTTGLNIEETYAFSDSVVILPRLEEDRPLDRWQLMIKDREGKTILTEGKNASLPERLEWRGTDAYNHRLETGRYTMIMQVWDVAGNRNQVATKFYLQPANQDMINISQVQIDGKNYLKLLPAQDQLVPVEQWSLELETPEGNSVYNKTGWELPSLVAIPVNLEADRLICSVQALDRLGNNVEIKTAQLDLSSDHERVAQRPSQNSLWSVDF</sequence>
<dbReference type="EMBL" id="AAEW02000005">
    <property type="protein sequence ID" value="EAT16398.1"/>
    <property type="molecule type" value="Genomic_DNA"/>
</dbReference>
<proteinExistence type="predicted"/>
<keyword evidence="1" id="KW-0732">Signal</keyword>
<comment type="caution">
    <text evidence="2">The sequence shown here is derived from an EMBL/GenBank/DDBJ whole genome shotgun (WGS) entry which is preliminary data.</text>
</comment>
<evidence type="ECO:0000313" key="2">
    <source>
        <dbReference type="EMBL" id="EAT16398.1"/>
    </source>
</evidence>
<reference evidence="2" key="2">
    <citation type="submission" date="2006-05" db="EMBL/GenBank/DDBJ databases">
        <title>Sequencing of the draft genome and assembly of Desulfuromonas acetoxidans DSM 684.</title>
        <authorList>
            <consortium name="US DOE Joint Genome Institute (JGI-PGF)"/>
            <person name="Copeland A."/>
            <person name="Lucas S."/>
            <person name="Lapidus A."/>
            <person name="Barry K."/>
            <person name="Detter J.C."/>
            <person name="Glavina del Rio T."/>
            <person name="Hammon N."/>
            <person name="Israni S."/>
            <person name="Dalin E."/>
            <person name="Tice H."/>
            <person name="Bruce D."/>
            <person name="Pitluck S."/>
            <person name="Richardson P."/>
        </authorList>
    </citation>
    <scope>NUCLEOTIDE SEQUENCE [LARGE SCALE GENOMIC DNA]</scope>
    <source>
        <strain evidence="2">DSM 684</strain>
    </source>
</reference>
<evidence type="ECO:0008006" key="4">
    <source>
        <dbReference type="Google" id="ProtNLM"/>
    </source>
</evidence>
<gene>
    <name evidence="2" type="ORF">Dace_1862</name>
</gene>
<evidence type="ECO:0000256" key="1">
    <source>
        <dbReference type="SAM" id="SignalP"/>
    </source>
</evidence>
<name>Q1K1J0_DESA6</name>
<keyword evidence="3" id="KW-1185">Reference proteome</keyword>
<dbReference type="AlphaFoldDB" id="Q1K1J0"/>
<reference evidence="2" key="1">
    <citation type="submission" date="2006-05" db="EMBL/GenBank/DDBJ databases">
        <title>Annotation of the draft genome assembly of Desulfuromonas acetoxidans DSM 684.</title>
        <authorList>
            <consortium name="US DOE Joint Genome Institute (JGI-ORNL)"/>
            <person name="Larimer F."/>
            <person name="Land M."/>
            <person name="Hauser L."/>
        </authorList>
    </citation>
    <scope>NUCLEOTIDE SEQUENCE [LARGE SCALE GENOMIC DNA]</scope>
    <source>
        <strain evidence="2">DSM 684</strain>
    </source>
</reference>
<feature type="signal peptide" evidence="1">
    <location>
        <begin position="1"/>
        <end position="26"/>
    </location>
</feature>
<organism evidence="2 3">
    <name type="scientific">Desulfuromonas acetoxidans (strain DSM 684 / 11070)</name>
    <dbReference type="NCBI Taxonomy" id="281689"/>
    <lineage>
        <taxon>Bacteria</taxon>
        <taxon>Pseudomonadati</taxon>
        <taxon>Thermodesulfobacteriota</taxon>
        <taxon>Desulfuromonadia</taxon>
        <taxon>Desulfuromonadales</taxon>
        <taxon>Desulfuromonadaceae</taxon>
        <taxon>Desulfuromonas</taxon>
    </lineage>
</organism>
<feature type="chain" id="PRO_5004192714" description="FlgD Ig-like domain-containing protein" evidence="1">
    <location>
        <begin position="27"/>
        <end position="500"/>
    </location>
</feature>
<dbReference type="Proteomes" id="UP000005695">
    <property type="component" value="Unassembled WGS sequence"/>
</dbReference>
<evidence type="ECO:0000313" key="3">
    <source>
        <dbReference type="Proteomes" id="UP000005695"/>
    </source>
</evidence>